<reference evidence="4 5" key="2">
    <citation type="submission" date="2020-06" db="EMBL/GenBank/DDBJ databases">
        <title>Antribacter stalactiti gen. nov., sp. nov., a new member of the family Nacardiaceae isolated from a cave.</title>
        <authorList>
            <person name="Kim I.S."/>
        </authorList>
    </citation>
    <scope>NUCLEOTIDE SEQUENCE [LARGE SCALE GENOMIC DNA]</scope>
    <source>
        <strain evidence="4 5">YC2-7</strain>
    </source>
</reference>
<feature type="transmembrane region" description="Helical" evidence="1">
    <location>
        <begin position="570"/>
        <end position="589"/>
    </location>
</feature>
<keyword evidence="5" id="KW-1185">Reference proteome</keyword>
<dbReference type="InterPro" id="IPR042099">
    <property type="entry name" value="ANL_N_sf"/>
</dbReference>
<feature type="transmembrane region" description="Helical" evidence="1">
    <location>
        <begin position="601"/>
        <end position="628"/>
    </location>
</feature>
<reference evidence="4 5" key="1">
    <citation type="submission" date="2019-05" db="EMBL/GenBank/DDBJ databases">
        <authorList>
            <person name="Lee S.D."/>
        </authorList>
    </citation>
    <scope>NUCLEOTIDE SEQUENCE [LARGE SCALE GENOMIC DNA]</scope>
    <source>
        <strain evidence="4 5">YC2-7</strain>
    </source>
</reference>
<dbReference type="EMBL" id="VCQU01000012">
    <property type="protein sequence ID" value="NMN98676.1"/>
    <property type="molecule type" value="Genomic_DNA"/>
</dbReference>
<gene>
    <name evidence="4" type="ORF">FGL95_26955</name>
</gene>
<proteinExistence type="predicted"/>
<evidence type="ECO:0000313" key="4">
    <source>
        <dbReference type="EMBL" id="NMN98676.1"/>
    </source>
</evidence>
<dbReference type="InterPro" id="IPR050237">
    <property type="entry name" value="ATP-dep_AMP-bd_enzyme"/>
</dbReference>
<dbReference type="Proteomes" id="UP000535543">
    <property type="component" value="Unassembled WGS sequence"/>
</dbReference>
<accession>A0A848KLG4</accession>
<feature type="transmembrane region" description="Helical" evidence="1">
    <location>
        <begin position="729"/>
        <end position="746"/>
    </location>
</feature>
<evidence type="ECO:0000256" key="1">
    <source>
        <dbReference type="SAM" id="Phobius"/>
    </source>
</evidence>
<feature type="transmembrane region" description="Helical" evidence="1">
    <location>
        <begin position="648"/>
        <end position="667"/>
    </location>
</feature>
<protein>
    <submittedName>
        <fullName evidence="4">AMP-binding protein</fullName>
    </submittedName>
</protein>
<evidence type="ECO:0000259" key="2">
    <source>
        <dbReference type="Pfam" id="PF00501"/>
    </source>
</evidence>
<name>A0A848KLG4_9NOCA</name>
<evidence type="ECO:0000313" key="5">
    <source>
        <dbReference type="Proteomes" id="UP000535543"/>
    </source>
</evidence>
<keyword evidence="1" id="KW-1133">Transmembrane helix</keyword>
<feature type="domain" description="AMP-dependent synthetase/ligase" evidence="2">
    <location>
        <begin position="31"/>
        <end position="99"/>
    </location>
</feature>
<dbReference type="InterPro" id="IPR000873">
    <property type="entry name" value="AMP-dep_synth/lig_dom"/>
</dbReference>
<dbReference type="InterPro" id="IPR036736">
    <property type="entry name" value="ACP-like_sf"/>
</dbReference>
<dbReference type="Gene3D" id="1.10.1200.10">
    <property type="entry name" value="ACP-like"/>
    <property type="match status" value="1"/>
</dbReference>
<feature type="domain" description="AMP-dependent synthetase/ligase" evidence="2">
    <location>
        <begin position="129"/>
        <end position="339"/>
    </location>
</feature>
<feature type="domain" description="Carrier" evidence="3">
    <location>
        <begin position="476"/>
        <end position="520"/>
    </location>
</feature>
<comment type="caution">
    <text evidence="4">The sequence shown here is derived from an EMBL/GenBank/DDBJ whole genome shotgun (WGS) entry which is preliminary data.</text>
</comment>
<feature type="transmembrane region" description="Helical" evidence="1">
    <location>
        <begin position="804"/>
        <end position="825"/>
    </location>
</feature>
<dbReference type="PANTHER" id="PTHR43767:SF10">
    <property type="entry name" value="SURFACTIN SYNTHASE SUBUNIT 1"/>
    <property type="match status" value="1"/>
</dbReference>
<dbReference type="Gene3D" id="3.40.50.12780">
    <property type="entry name" value="N-terminal domain of ligase-like"/>
    <property type="match status" value="1"/>
</dbReference>
<dbReference type="InterPro" id="IPR009081">
    <property type="entry name" value="PP-bd_ACP"/>
</dbReference>
<keyword evidence="1" id="KW-0812">Transmembrane</keyword>
<dbReference type="SUPFAM" id="SSF56801">
    <property type="entry name" value="Acetyl-CoA synthetase-like"/>
    <property type="match status" value="1"/>
</dbReference>
<feature type="transmembrane region" description="Helical" evidence="1">
    <location>
        <begin position="679"/>
        <end position="699"/>
    </location>
</feature>
<dbReference type="Pfam" id="PF00501">
    <property type="entry name" value="AMP-binding"/>
    <property type="match status" value="2"/>
</dbReference>
<dbReference type="AlphaFoldDB" id="A0A848KLG4"/>
<dbReference type="SUPFAM" id="SSF47336">
    <property type="entry name" value="ACP-like"/>
    <property type="match status" value="1"/>
</dbReference>
<evidence type="ECO:0000259" key="3">
    <source>
        <dbReference type="Pfam" id="PF00550"/>
    </source>
</evidence>
<dbReference type="Pfam" id="PF00550">
    <property type="entry name" value="PP-binding"/>
    <property type="match status" value="1"/>
</dbReference>
<dbReference type="PANTHER" id="PTHR43767">
    <property type="entry name" value="LONG-CHAIN-FATTY-ACID--COA LIGASE"/>
    <property type="match status" value="1"/>
</dbReference>
<feature type="transmembrane region" description="Helical" evidence="1">
    <location>
        <begin position="752"/>
        <end position="768"/>
    </location>
</feature>
<sequence length="847" mass="92549">MGARRTHGWWSRTGTVPSMATLTKLVDCLTSHGDGVALIDAERQLTYRELADEVATTAAQLGPSRRLVMIMARNDIETIVSYLAVHAAGHVAILVSPDSDLTPLTDTYDPDIVVDHGNFDERRAHSAHDLHPDLALLLSTSGSTGSPKLVRLSHANLLANATSIAQYLDIGAADRAVTSLPLSYCYGLSVLHSHLVRGAGVIVTDHSVVDPRFWTLFTEHRATTLAGVPYTFDLLESIGFDRMQLPHLRYLTQAGGKLAPDRVSRYAALGEQNNWQFFAMYGATEATARMAYLPPNLAKTHPNAIGVVIPGGSLTIEPSIDDPAVGELVYSGPNVMLGYAESPADLALGRTVERLRTGDLARRTDDGLFEIVGRANRFVKLFGLRIDLARIETVLADRRIEAFCADGGDQVIVAVTGKHDVGEVRRFVAQSCGLPQNSVRVCLVDDLPRTPAGKPDYAAVKALATQQPQPQAPTDVRALFAEVLRVAPVDVTDEATFVSLGGDSLTYVTMSIQLEDALGWLPPDWHTTPIGEFRPRTGRMFGRTVEMSVVLRAAAIVLVVGSHIQLFELWGGAHILLGIAGYNFARFVLPAPTLAQRTRWIALAAAGIAIPSMVWIALALVFTNDYAWTNLFLLNKVLGPDGPTQGHLWFVEVLVFMLAGVLALMAIPWIDRVERSRPFWFALAVLAIALAVRFDVLGLDPSQDTRRYTVLCFWFFALGWAAAKAPTMWYRLFVAAIVIVNVPGYFHDSARETLVIAGLLLLIAVPSIRVPAFVAPVAAALASGSLFVYLTHWQIYPLFGDHRLLALAVSLAFGIVLHSAYRWALARITFEVRRRTDRADRLLERSS</sequence>
<keyword evidence="1" id="KW-0472">Membrane</keyword>
<organism evidence="4 5">
    <name type="scientific">Antrihabitans stalactiti</name>
    <dbReference type="NCBI Taxonomy" id="2584121"/>
    <lineage>
        <taxon>Bacteria</taxon>
        <taxon>Bacillati</taxon>
        <taxon>Actinomycetota</taxon>
        <taxon>Actinomycetes</taxon>
        <taxon>Mycobacteriales</taxon>
        <taxon>Nocardiaceae</taxon>
        <taxon>Antrihabitans</taxon>
    </lineage>
</organism>